<proteinExistence type="predicted"/>
<protein>
    <submittedName>
        <fullName evidence="1">Uncharacterized protein</fullName>
    </submittedName>
</protein>
<dbReference type="AlphaFoldDB" id="A0A1I1SEL1"/>
<reference evidence="1 2" key="1">
    <citation type="submission" date="2016-10" db="EMBL/GenBank/DDBJ databases">
        <authorList>
            <person name="de Groot N.N."/>
        </authorList>
    </citation>
    <scope>NUCLEOTIDE SEQUENCE [LARGE SCALE GENOMIC DNA]</scope>
    <source>
        <strain evidence="1 2">DSM 26130</strain>
    </source>
</reference>
<dbReference type="RefSeq" id="WP_093827417.1">
    <property type="nucleotide sequence ID" value="NZ_FOLQ01000005.1"/>
</dbReference>
<sequence>MKATKFEKNRVNFAEFEADVSPAKLLEVLALPGVGIGLPGTTFFNIDVLSPAKTVGKGRTNLTFIKPDIVQVDATTPYASFNRQNSPQRNPVIQMHFEPSAYGITSISNYVMVFSVESLAPVNFNLAGYAGSGIVGGGTRTLNGKQTLSITFKNVPPTQQLYGYLEQTSGSAWTYYSTVIRFPFLILQPIAHL</sequence>
<gene>
    <name evidence="1" type="ORF">SAMN05216167_10581</name>
</gene>
<dbReference type="Proteomes" id="UP000198598">
    <property type="component" value="Unassembled WGS sequence"/>
</dbReference>
<dbReference type="EMBL" id="FOLQ01000005">
    <property type="protein sequence ID" value="SFD44891.1"/>
    <property type="molecule type" value="Genomic_DNA"/>
</dbReference>
<organism evidence="1 2">
    <name type="scientific">Spirosoma endophyticum</name>
    <dbReference type="NCBI Taxonomy" id="662367"/>
    <lineage>
        <taxon>Bacteria</taxon>
        <taxon>Pseudomonadati</taxon>
        <taxon>Bacteroidota</taxon>
        <taxon>Cytophagia</taxon>
        <taxon>Cytophagales</taxon>
        <taxon>Cytophagaceae</taxon>
        <taxon>Spirosoma</taxon>
    </lineage>
</organism>
<accession>A0A1I1SEL1</accession>
<evidence type="ECO:0000313" key="1">
    <source>
        <dbReference type="EMBL" id="SFD44891.1"/>
    </source>
</evidence>
<name>A0A1I1SEL1_9BACT</name>
<keyword evidence="2" id="KW-1185">Reference proteome</keyword>
<dbReference type="OrthoDB" id="5001761at2"/>
<evidence type="ECO:0000313" key="2">
    <source>
        <dbReference type="Proteomes" id="UP000198598"/>
    </source>
</evidence>